<proteinExistence type="predicted"/>
<gene>
    <name evidence="1" type="ORF">CVS29_18025</name>
</gene>
<dbReference type="Proteomes" id="UP000246303">
    <property type="component" value="Unassembled WGS sequence"/>
</dbReference>
<sequence>MIQRTKTSIKRVIEKLRGLKSPKALSYSVLGLYILLALFSALVTIRSMADWTSYRDSLTSWGALNIYHIQSAEMQLQLISFTSIATAVLITLSVKLWTRILSDGKNVRLNLLSTILLASPLALFGLPQPWSWLAPAVLVASSILIDRQIDRKQP</sequence>
<reference evidence="1 2" key="1">
    <citation type="submission" date="2018-05" db="EMBL/GenBank/DDBJ databases">
        <title>Genetic diversity of glacier-inhabiting Cryobacterium bacteria in China and description of Cryobacterium mengkeensis sp. nov. and Arthrobacter glacialis sp. nov.</title>
        <authorList>
            <person name="Liu Q."/>
            <person name="Xin Y.-H."/>
        </authorList>
    </citation>
    <scope>NUCLEOTIDE SEQUENCE [LARGE SCALE GENOMIC DNA]</scope>
    <source>
        <strain evidence="1 2">GP3</strain>
    </source>
</reference>
<evidence type="ECO:0000313" key="1">
    <source>
        <dbReference type="EMBL" id="PXA63883.1"/>
    </source>
</evidence>
<dbReference type="EMBL" id="QHLZ01000026">
    <property type="protein sequence ID" value="PXA63883.1"/>
    <property type="molecule type" value="Genomic_DNA"/>
</dbReference>
<comment type="caution">
    <text evidence="1">The sequence shown here is derived from an EMBL/GenBank/DDBJ whole genome shotgun (WGS) entry which is preliminary data.</text>
</comment>
<dbReference type="RefSeq" id="WP_110107981.1">
    <property type="nucleotide sequence ID" value="NZ_JACBZZ010000001.1"/>
</dbReference>
<accession>A0A2V3DLR9</accession>
<evidence type="ECO:0000313" key="2">
    <source>
        <dbReference type="Proteomes" id="UP000246303"/>
    </source>
</evidence>
<dbReference type="AlphaFoldDB" id="A0A2V3DLR9"/>
<protein>
    <submittedName>
        <fullName evidence="1">Uncharacterized protein</fullName>
    </submittedName>
</protein>
<organism evidence="1 2">
    <name type="scientific">Arthrobacter psychrochitiniphilus</name>
    <dbReference type="NCBI Taxonomy" id="291045"/>
    <lineage>
        <taxon>Bacteria</taxon>
        <taxon>Bacillati</taxon>
        <taxon>Actinomycetota</taxon>
        <taxon>Actinomycetes</taxon>
        <taxon>Micrococcales</taxon>
        <taxon>Micrococcaceae</taxon>
        <taxon>Arthrobacter</taxon>
    </lineage>
</organism>
<keyword evidence="2" id="KW-1185">Reference proteome</keyword>
<name>A0A2V3DLR9_9MICC</name>